<dbReference type="PANTHER" id="PTHR10165:SF154">
    <property type="entry name" value="PAP2 DOMAIN PROTEIN (AFU_ORTHOLOGUE AFUA_1G09730)"/>
    <property type="match status" value="1"/>
</dbReference>
<feature type="transmembrane region" description="Helical" evidence="7">
    <location>
        <begin position="15"/>
        <end position="35"/>
    </location>
</feature>
<evidence type="ECO:0000256" key="6">
    <source>
        <dbReference type="SAM" id="MobiDB-lite"/>
    </source>
</evidence>
<proteinExistence type="inferred from homology"/>
<dbReference type="GO" id="GO:0016020">
    <property type="term" value="C:membrane"/>
    <property type="evidence" value="ECO:0007669"/>
    <property type="project" value="UniProtKB-SubCell"/>
</dbReference>
<dbReference type="Gene3D" id="1.20.144.10">
    <property type="entry name" value="Phosphatidic acid phosphatase type 2/haloperoxidase"/>
    <property type="match status" value="1"/>
</dbReference>
<evidence type="ECO:0000256" key="1">
    <source>
        <dbReference type="ARBA" id="ARBA00004141"/>
    </source>
</evidence>
<dbReference type="EMBL" id="MU006090">
    <property type="protein sequence ID" value="KAF2842178.1"/>
    <property type="molecule type" value="Genomic_DNA"/>
</dbReference>
<dbReference type="OrthoDB" id="8907274at2759"/>
<dbReference type="SMART" id="SM00014">
    <property type="entry name" value="acidPPc"/>
    <property type="match status" value="1"/>
</dbReference>
<keyword evidence="10" id="KW-1185">Reference proteome</keyword>
<dbReference type="CDD" id="cd03390">
    <property type="entry name" value="PAP2_containing_1_like"/>
    <property type="match status" value="1"/>
</dbReference>
<dbReference type="PANTHER" id="PTHR10165">
    <property type="entry name" value="LIPID PHOSPHATE PHOSPHATASE"/>
    <property type="match status" value="1"/>
</dbReference>
<evidence type="ECO:0000313" key="10">
    <source>
        <dbReference type="Proteomes" id="UP000799429"/>
    </source>
</evidence>
<dbReference type="GO" id="GO:0046839">
    <property type="term" value="P:phospholipid dephosphorylation"/>
    <property type="evidence" value="ECO:0007669"/>
    <property type="project" value="TreeGrafter"/>
</dbReference>
<keyword evidence="4 7" id="KW-1133">Transmembrane helix</keyword>
<dbReference type="SUPFAM" id="SSF48317">
    <property type="entry name" value="Acid phosphatase/Vanadium-dependent haloperoxidase"/>
    <property type="match status" value="1"/>
</dbReference>
<comment type="subcellular location">
    <subcellularLocation>
        <location evidence="1">Membrane</location>
        <topology evidence="1">Multi-pass membrane protein</topology>
    </subcellularLocation>
</comment>
<feature type="domain" description="Phosphatidic acid phosphatase type 2/haloperoxidase" evidence="8">
    <location>
        <begin position="110"/>
        <end position="326"/>
    </location>
</feature>
<dbReference type="Proteomes" id="UP000799429">
    <property type="component" value="Unassembled WGS sequence"/>
</dbReference>
<feature type="transmembrane region" description="Helical" evidence="7">
    <location>
        <begin position="197"/>
        <end position="220"/>
    </location>
</feature>
<feature type="transmembrane region" description="Helical" evidence="7">
    <location>
        <begin position="64"/>
        <end position="86"/>
    </location>
</feature>
<accession>A0A9P4SIG1</accession>
<evidence type="ECO:0000259" key="8">
    <source>
        <dbReference type="SMART" id="SM00014"/>
    </source>
</evidence>
<dbReference type="AlphaFoldDB" id="A0A9P4SIG1"/>
<feature type="transmembrane region" description="Helical" evidence="7">
    <location>
        <begin position="309"/>
        <end position="326"/>
    </location>
</feature>
<keyword evidence="5 7" id="KW-0472">Membrane</keyword>
<protein>
    <submittedName>
        <fullName evidence="9">PAP2-domain-containing protein</fullName>
    </submittedName>
</protein>
<feature type="transmembrane region" description="Helical" evidence="7">
    <location>
        <begin position="106"/>
        <end position="126"/>
    </location>
</feature>
<reference evidence="9" key="1">
    <citation type="journal article" date="2020" name="Stud. Mycol.">
        <title>101 Dothideomycetes genomes: a test case for predicting lifestyles and emergence of pathogens.</title>
        <authorList>
            <person name="Haridas S."/>
            <person name="Albert R."/>
            <person name="Binder M."/>
            <person name="Bloem J."/>
            <person name="Labutti K."/>
            <person name="Salamov A."/>
            <person name="Andreopoulos B."/>
            <person name="Baker S."/>
            <person name="Barry K."/>
            <person name="Bills G."/>
            <person name="Bluhm B."/>
            <person name="Cannon C."/>
            <person name="Castanera R."/>
            <person name="Culley D."/>
            <person name="Daum C."/>
            <person name="Ezra D."/>
            <person name="Gonzalez J."/>
            <person name="Henrissat B."/>
            <person name="Kuo A."/>
            <person name="Liang C."/>
            <person name="Lipzen A."/>
            <person name="Lutzoni F."/>
            <person name="Magnuson J."/>
            <person name="Mondo S."/>
            <person name="Nolan M."/>
            <person name="Ohm R."/>
            <person name="Pangilinan J."/>
            <person name="Park H.-J."/>
            <person name="Ramirez L."/>
            <person name="Alfaro M."/>
            <person name="Sun H."/>
            <person name="Tritt A."/>
            <person name="Yoshinaga Y."/>
            <person name="Zwiers L.-H."/>
            <person name="Turgeon B."/>
            <person name="Goodwin S."/>
            <person name="Spatafora J."/>
            <person name="Crous P."/>
            <person name="Grigoriev I."/>
        </authorList>
    </citation>
    <scope>NUCLEOTIDE SEQUENCE</scope>
    <source>
        <strain evidence="9">CBS 101060</strain>
    </source>
</reference>
<evidence type="ECO:0000256" key="3">
    <source>
        <dbReference type="ARBA" id="ARBA00022692"/>
    </source>
</evidence>
<feature type="region of interest" description="Disordered" evidence="6">
    <location>
        <begin position="367"/>
        <end position="420"/>
    </location>
</feature>
<dbReference type="InterPro" id="IPR000326">
    <property type="entry name" value="PAP2/HPO"/>
</dbReference>
<dbReference type="GO" id="GO:0006644">
    <property type="term" value="P:phospholipid metabolic process"/>
    <property type="evidence" value="ECO:0007669"/>
    <property type="project" value="InterPro"/>
</dbReference>
<dbReference type="Pfam" id="PF01569">
    <property type="entry name" value="PAP2"/>
    <property type="match status" value="1"/>
</dbReference>
<evidence type="ECO:0000256" key="2">
    <source>
        <dbReference type="ARBA" id="ARBA00008816"/>
    </source>
</evidence>
<gene>
    <name evidence="9" type="ORF">M501DRAFT_998431</name>
</gene>
<evidence type="ECO:0000256" key="7">
    <source>
        <dbReference type="SAM" id="Phobius"/>
    </source>
</evidence>
<sequence>MRTLNSLQMPSKRLIASYVFDWFIILCIAAVGGGFNRISPFHRPFSLIDLTISYPHVDETIPTWLLLVVCLIAPGIIIFVVCMFFIPGPTKSPSTPKLLIWRRKFWEWNSGWMGLGLSLATTFLITEGMKNIWGKPRPDLISRCDPDIANLRNYVVGGYGQDISDKWVLVNWLICRSTNSWELDDGFRSFPSGHASFSWAGMLYLSLFLASKFAIAIPFLPPRGYSQNEEETALDREQRLTLPAFRKNNSGKKLSNDDNQNLSDTNAVVPIRNQAAAPPTWILVLGLIPIGTAIYITSTRYTDFRHHPIDLFFGSLIGILCAYSSFRWYHLPIRQGAGWAWGARTRNRAFGIGVGIGNYVGTEGWGPASSSRATDLENGHSRVDDMTGPSYTAPREPQALHHKEPSSAGPKESQVPYPGR</sequence>
<name>A0A9P4SIG1_9PEZI</name>
<dbReference type="InterPro" id="IPR043216">
    <property type="entry name" value="PAP-like"/>
</dbReference>
<keyword evidence="3 7" id="KW-0812">Transmembrane</keyword>
<evidence type="ECO:0000256" key="4">
    <source>
        <dbReference type="ARBA" id="ARBA00022989"/>
    </source>
</evidence>
<evidence type="ECO:0000313" key="9">
    <source>
        <dbReference type="EMBL" id="KAF2842178.1"/>
    </source>
</evidence>
<feature type="compositionally biased region" description="Basic and acidic residues" evidence="6">
    <location>
        <begin position="374"/>
        <end position="385"/>
    </location>
</feature>
<comment type="similarity">
    <text evidence="2">Belongs to the PA-phosphatase related phosphoesterase family.</text>
</comment>
<dbReference type="GO" id="GO:0008195">
    <property type="term" value="F:phosphatidate phosphatase activity"/>
    <property type="evidence" value="ECO:0007669"/>
    <property type="project" value="TreeGrafter"/>
</dbReference>
<organism evidence="9 10">
    <name type="scientific">Patellaria atrata CBS 101060</name>
    <dbReference type="NCBI Taxonomy" id="1346257"/>
    <lineage>
        <taxon>Eukaryota</taxon>
        <taxon>Fungi</taxon>
        <taxon>Dikarya</taxon>
        <taxon>Ascomycota</taxon>
        <taxon>Pezizomycotina</taxon>
        <taxon>Dothideomycetes</taxon>
        <taxon>Dothideomycetes incertae sedis</taxon>
        <taxon>Patellariales</taxon>
        <taxon>Patellariaceae</taxon>
        <taxon>Patellaria</taxon>
    </lineage>
</organism>
<dbReference type="InterPro" id="IPR036938">
    <property type="entry name" value="PAP2/HPO_sf"/>
</dbReference>
<dbReference type="FunFam" id="1.20.144.10:FF:000042">
    <property type="entry name" value="PAP2 domain protein"/>
    <property type="match status" value="1"/>
</dbReference>
<feature type="transmembrane region" description="Helical" evidence="7">
    <location>
        <begin position="280"/>
        <end position="297"/>
    </location>
</feature>
<evidence type="ECO:0000256" key="5">
    <source>
        <dbReference type="ARBA" id="ARBA00023136"/>
    </source>
</evidence>
<comment type="caution">
    <text evidence="9">The sequence shown here is derived from an EMBL/GenBank/DDBJ whole genome shotgun (WGS) entry which is preliminary data.</text>
</comment>